<dbReference type="InterPro" id="IPR003661">
    <property type="entry name" value="HisK_dim/P_dom"/>
</dbReference>
<evidence type="ECO:0000313" key="15">
    <source>
        <dbReference type="Proteomes" id="UP001596150"/>
    </source>
</evidence>
<evidence type="ECO:0000313" key="14">
    <source>
        <dbReference type="EMBL" id="MFC5518812.1"/>
    </source>
</evidence>
<dbReference type="InterPro" id="IPR004358">
    <property type="entry name" value="Sig_transdc_His_kin-like_C"/>
</dbReference>
<dbReference type="RefSeq" id="WP_266344427.1">
    <property type="nucleotide sequence ID" value="NZ_JAPKNH010000005.1"/>
</dbReference>
<evidence type="ECO:0000256" key="11">
    <source>
        <dbReference type="SAM" id="Phobius"/>
    </source>
</evidence>
<dbReference type="PANTHER" id="PTHR45436:SF8">
    <property type="entry name" value="HISTIDINE KINASE"/>
    <property type="match status" value="1"/>
</dbReference>
<dbReference type="PRINTS" id="PR00344">
    <property type="entry name" value="BCTRLSENSOR"/>
</dbReference>
<proteinExistence type="predicted"/>
<dbReference type="PROSITE" id="PS50109">
    <property type="entry name" value="HIS_KIN"/>
    <property type="match status" value="1"/>
</dbReference>
<keyword evidence="7 14" id="KW-0418">Kinase</keyword>
<keyword evidence="8 11" id="KW-1133">Transmembrane helix</keyword>
<dbReference type="Proteomes" id="UP001596150">
    <property type="component" value="Unassembled WGS sequence"/>
</dbReference>
<keyword evidence="6 11" id="KW-0812">Transmembrane</keyword>
<evidence type="ECO:0000256" key="10">
    <source>
        <dbReference type="ARBA" id="ARBA00023136"/>
    </source>
</evidence>
<dbReference type="SMART" id="SM00387">
    <property type="entry name" value="HATPase_c"/>
    <property type="match status" value="1"/>
</dbReference>
<comment type="catalytic activity">
    <reaction evidence="1">
        <text>ATP + protein L-histidine = ADP + protein N-phospho-L-histidine.</text>
        <dbReference type="EC" id="2.7.13.3"/>
    </reaction>
</comment>
<dbReference type="InterPro" id="IPR050428">
    <property type="entry name" value="TCS_sensor_his_kinase"/>
</dbReference>
<organism evidence="14 15">
    <name type="scientific">Kaistia terrae</name>
    <dbReference type="NCBI Taxonomy" id="537017"/>
    <lineage>
        <taxon>Bacteria</taxon>
        <taxon>Pseudomonadati</taxon>
        <taxon>Pseudomonadota</taxon>
        <taxon>Alphaproteobacteria</taxon>
        <taxon>Hyphomicrobiales</taxon>
        <taxon>Kaistiaceae</taxon>
        <taxon>Kaistia</taxon>
    </lineage>
</organism>
<dbReference type="InterPro" id="IPR036097">
    <property type="entry name" value="HisK_dim/P_sf"/>
</dbReference>
<dbReference type="EC" id="2.7.13.3" evidence="3"/>
<evidence type="ECO:0000256" key="5">
    <source>
        <dbReference type="ARBA" id="ARBA00022679"/>
    </source>
</evidence>
<feature type="domain" description="HAMP" evidence="13">
    <location>
        <begin position="178"/>
        <end position="231"/>
    </location>
</feature>
<sequence>MRRARLLRSTPFRLAVIFSALFLVAFVVASVITVQAVRRNLVAKLDQDVGGTYAVVAASYGDNDVEDLIGLVQNHVAVAGAADQIFLLTGRDGVRLVGNIAQSAVPLGWSTASAGDLGLKGDARYRLLAGDIGSDYRLVVGKSYDEIESVGAITAATFMWATLIVLLAAVAGGWILALRLRRRMDAIAGTMARISEGALDARIPLLGNGDDIDVLSIRINATLDRLSGLFEGMKQVTADIAHDLKTPLNRLKLTIRTALGKHDAGEPVAAELEEADAESDRINATFDALLRIAQIEAGARKARFAPVQLGDVAAAIAEAYVDVADESGRTLHFEAGDSASLISGDLQLLLQMCANLIENAMIHGPSGTRIGLRVASTAAVTTLCVTDDGPGIPEGERTNVLRRLYRLEKSRTTPGSGLGLSMVKAVADLHGAKLVLSDNEPGLCVTIEFPNLRPNRTA</sequence>
<feature type="domain" description="Histidine kinase" evidence="12">
    <location>
        <begin position="239"/>
        <end position="453"/>
    </location>
</feature>
<dbReference type="EMBL" id="JBHSML010000014">
    <property type="protein sequence ID" value="MFC5518812.1"/>
    <property type="molecule type" value="Genomic_DNA"/>
</dbReference>
<keyword evidence="10 11" id="KW-0472">Membrane</keyword>
<dbReference type="Gene3D" id="3.30.565.10">
    <property type="entry name" value="Histidine kinase-like ATPase, C-terminal domain"/>
    <property type="match status" value="1"/>
</dbReference>
<dbReference type="InterPro" id="IPR036890">
    <property type="entry name" value="HATPase_C_sf"/>
</dbReference>
<feature type="transmembrane region" description="Helical" evidence="11">
    <location>
        <begin position="158"/>
        <end position="178"/>
    </location>
</feature>
<evidence type="ECO:0000256" key="4">
    <source>
        <dbReference type="ARBA" id="ARBA00022553"/>
    </source>
</evidence>
<protein>
    <recommendedName>
        <fullName evidence="3">histidine kinase</fullName>
        <ecNumber evidence="3">2.7.13.3</ecNumber>
    </recommendedName>
</protein>
<keyword evidence="4" id="KW-0597">Phosphoprotein</keyword>
<keyword evidence="9" id="KW-0902">Two-component regulatory system</keyword>
<keyword evidence="15" id="KW-1185">Reference proteome</keyword>
<reference evidence="15" key="1">
    <citation type="journal article" date="2019" name="Int. J. Syst. Evol. Microbiol.">
        <title>The Global Catalogue of Microorganisms (GCM) 10K type strain sequencing project: providing services to taxonomists for standard genome sequencing and annotation.</title>
        <authorList>
            <consortium name="The Broad Institute Genomics Platform"/>
            <consortium name="The Broad Institute Genome Sequencing Center for Infectious Disease"/>
            <person name="Wu L."/>
            <person name="Ma J."/>
        </authorList>
    </citation>
    <scope>NUCLEOTIDE SEQUENCE [LARGE SCALE GENOMIC DNA]</scope>
    <source>
        <strain evidence="15">KACC 12633</strain>
    </source>
</reference>
<dbReference type="PANTHER" id="PTHR45436">
    <property type="entry name" value="SENSOR HISTIDINE KINASE YKOH"/>
    <property type="match status" value="1"/>
</dbReference>
<evidence type="ECO:0000259" key="12">
    <source>
        <dbReference type="PROSITE" id="PS50109"/>
    </source>
</evidence>
<comment type="subcellular location">
    <subcellularLocation>
        <location evidence="2">Membrane</location>
    </subcellularLocation>
</comment>
<name>A0ABW0Q3Z3_9HYPH</name>
<dbReference type="CDD" id="cd00082">
    <property type="entry name" value="HisKA"/>
    <property type="match status" value="1"/>
</dbReference>
<evidence type="ECO:0000256" key="7">
    <source>
        <dbReference type="ARBA" id="ARBA00022777"/>
    </source>
</evidence>
<dbReference type="GO" id="GO:0016301">
    <property type="term" value="F:kinase activity"/>
    <property type="evidence" value="ECO:0007669"/>
    <property type="project" value="UniProtKB-KW"/>
</dbReference>
<dbReference type="Gene3D" id="6.10.340.10">
    <property type="match status" value="1"/>
</dbReference>
<evidence type="ECO:0000256" key="2">
    <source>
        <dbReference type="ARBA" id="ARBA00004370"/>
    </source>
</evidence>
<dbReference type="Gene3D" id="1.10.287.130">
    <property type="match status" value="1"/>
</dbReference>
<dbReference type="PROSITE" id="PS50885">
    <property type="entry name" value="HAMP"/>
    <property type="match status" value="1"/>
</dbReference>
<dbReference type="Pfam" id="PF02518">
    <property type="entry name" value="HATPase_c"/>
    <property type="match status" value="1"/>
</dbReference>
<dbReference type="SUPFAM" id="SSF55874">
    <property type="entry name" value="ATPase domain of HSP90 chaperone/DNA topoisomerase II/histidine kinase"/>
    <property type="match status" value="1"/>
</dbReference>
<dbReference type="Pfam" id="PF00512">
    <property type="entry name" value="HisKA"/>
    <property type="match status" value="1"/>
</dbReference>
<evidence type="ECO:0000256" key="3">
    <source>
        <dbReference type="ARBA" id="ARBA00012438"/>
    </source>
</evidence>
<evidence type="ECO:0000259" key="13">
    <source>
        <dbReference type="PROSITE" id="PS50885"/>
    </source>
</evidence>
<dbReference type="InterPro" id="IPR003594">
    <property type="entry name" value="HATPase_dom"/>
</dbReference>
<evidence type="ECO:0000256" key="9">
    <source>
        <dbReference type="ARBA" id="ARBA00023012"/>
    </source>
</evidence>
<gene>
    <name evidence="14" type="ORF">ACFPP9_23760</name>
</gene>
<dbReference type="SUPFAM" id="SSF47384">
    <property type="entry name" value="Homodimeric domain of signal transducing histidine kinase"/>
    <property type="match status" value="1"/>
</dbReference>
<evidence type="ECO:0000256" key="8">
    <source>
        <dbReference type="ARBA" id="ARBA00022989"/>
    </source>
</evidence>
<dbReference type="SMART" id="SM00388">
    <property type="entry name" value="HisKA"/>
    <property type="match status" value="1"/>
</dbReference>
<keyword evidence="5" id="KW-0808">Transferase</keyword>
<dbReference type="InterPro" id="IPR005467">
    <property type="entry name" value="His_kinase_dom"/>
</dbReference>
<dbReference type="SMART" id="SM00304">
    <property type="entry name" value="HAMP"/>
    <property type="match status" value="1"/>
</dbReference>
<dbReference type="SUPFAM" id="SSF158472">
    <property type="entry name" value="HAMP domain-like"/>
    <property type="match status" value="1"/>
</dbReference>
<accession>A0ABW0Q3Z3</accession>
<evidence type="ECO:0000256" key="1">
    <source>
        <dbReference type="ARBA" id="ARBA00000085"/>
    </source>
</evidence>
<evidence type="ECO:0000256" key="6">
    <source>
        <dbReference type="ARBA" id="ARBA00022692"/>
    </source>
</evidence>
<comment type="caution">
    <text evidence="14">The sequence shown here is derived from an EMBL/GenBank/DDBJ whole genome shotgun (WGS) entry which is preliminary data.</text>
</comment>
<dbReference type="InterPro" id="IPR003660">
    <property type="entry name" value="HAMP_dom"/>
</dbReference>